<dbReference type="Proteomes" id="UP000887569">
    <property type="component" value="Unplaced"/>
</dbReference>
<reference evidence="2" key="1">
    <citation type="submission" date="2022-11" db="UniProtKB">
        <authorList>
            <consortium name="WormBaseParasite"/>
        </authorList>
    </citation>
    <scope>IDENTIFICATION</scope>
</reference>
<dbReference type="AlphaFoldDB" id="A0A915C5D1"/>
<keyword evidence="1" id="KW-1185">Reference proteome</keyword>
<dbReference type="WBParaSite" id="PgR087_g016_t01">
    <property type="protein sequence ID" value="PgR087_g016_t01"/>
    <property type="gene ID" value="PgR087_g016"/>
</dbReference>
<sequence>MHITNGQRVRLGTISVVAQPQPLHRQTNKVGHLNQVAVVTVRSPNASFLD</sequence>
<name>A0A915C5D1_PARUN</name>
<evidence type="ECO:0000313" key="1">
    <source>
        <dbReference type="Proteomes" id="UP000887569"/>
    </source>
</evidence>
<proteinExistence type="predicted"/>
<accession>A0A915C5D1</accession>
<evidence type="ECO:0000313" key="2">
    <source>
        <dbReference type="WBParaSite" id="PgR087_g016_t01"/>
    </source>
</evidence>
<protein>
    <submittedName>
        <fullName evidence="2">Uncharacterized protein</fullName>
    </submittedName>
</protein>
<organism evidence="1 2">
    <name type="scientific">Parascaris univalens</name>
    <name type="common">Nematode worm</name>
    <dbReference type="NCBI Taxonomy" id="6257"/>
    <lineage>
        <taxon>Eukaryota</taxon>
        <taxon>Metazoa</taxon>
        <taxon>Ecdysozoa</taxon>
        <taxon>Nematoda</taxon>
        <taxon>Chromadorea</taxon>
        <taxon>Rhabditida</taxon>
        <taxon>Spirurina</taxon>
        <taxon>Ascaridomorpha</taxon>
        <taxon>Ascaridoidea</taxon>
        <taxon>Ascarididae</taxon>
        <taxon>Parascaris</taxon>
    </lineage>
</organism>